<organism evidence="2 3">
    <name type="scientific">Rotaria magnacalcarata</name>
    <dbReference type="NCBI Taxonomy" id="392030"/>
    <lineage>
        <taxon>Eukaryota</taxon>
        <taxon>Metazoa</taxon>
        <taxon>Spiralia</taxon>
        <taxon>Gnathifera</taxon>
        <taxon>Rotifera</taxon>
        <taxon>Eurotatoria</taxon>
        <taxon>Bdelloidea</taxon>
        <taxon>Philodinida</taxon>
        <taxon>Philodinidae</taxon>
        <taxon>Rotaria</taxon>
    </lineage>
</organism>
<reference evidence="2" key="1">
    <citation type="submission" date="2021-02" db="EMBL/GenBank/DDBJ databases">
        <authorList>
            <person name="Nowell W R."/>
        </authorList>
    </citation>
    <scope>NUCLEOTIDE SEQUENCE</scope>
</reference>
<dbReference type="EC" id="2.7.8.29" evidence="1"/>
<gene>
    <name evidence="2" type="ORF">GIL414_LOCUS87805</name>
</gene>
<keyword evidence="1" id="KW-0256">Endoplasmic reticulum</keyword>
<comment type="subcellular location">
    <subcellularLocation>
        <location evidence="1">Endoplasmic reticulum membrane</location>
        <topology evidence="1">Multi-pass membrane protein</topology>
    </subcellularLocation>
</comment>
<evidence type="ECO:0000313" key="2">
    <source>
        <dbReference type="EMBL" id="CAF5227766.1"/>
    </source>
</evidence>
<comment type="similarity">
    <text evidence="1">Belongs to the phosphatidyl serine synthase family.</text>
</comment>
<keyword evidence="1" id="KW-0808">Transferase</keyword>
<keyword evidence="1" id="KW-0443">Lipid metabolism</keyword>
<evidence type="ECO:0000256" key="1">
    <source>
        <dbReference type="RuleBase" id="RU368094"/>
    </source>
</evidence>
<comment type="caution">
    <text evidence="2">The sequence shown here is derived from an EMBL/GenBank/DDBJ whole genome shotgun (WGS) entry which is preliminary data.</text>
</comment>
<keyword evidence="1" id="KW-0594">Phospholipid biosynthesis</keyword>
<dbReference type="GO" id="GO:0006659">
    <property type="term" value="P:phosphatidylserine biosynthetic process"/>
    <property type="evidence" value="ECO:0007669"/>
    <property type="project" value="UniProtKB-UniRule"/>
</dbReference>
<dbReference type="GO" id="GO:0005789">
    <property type="term" value="C:endoplasmic reticulum membrane"/>
    <property type="evidence" value="ECO:0007669"/>
    <property type="project" value="UniProtKB-SubCell"/>
</dbReference>
<keyword evidence="1" id="KW-0444">Lipid biosynthesis</keyword>
<protein>
    <recommendedName>
        <fullName evidence="1">Phosphatidylserine synthase</fullName>
        <ecNumber evidence="1">2.7.8.29</ecNumber>
    </recommendedName>
    <alternativeName>
        <fullName evidence="1">Serine-exchange enzyme</fullName>
    </alternativeName>
</protein>
<proteinExistence type="inferred from homology"/>
<accession>A0A8S3KA80</accession>
<comment type="function">
    <text evidence="1">Catalyzes a base-exchange reaction in which the polar head group of phosphatidylethanolamine (PE) is replaced by L-serine.</text>
</comment>
<evidence type="ECO:0000313" key="3">
    <source>
        <dbReference type="Proteomes" id="UP000681720"/>
    </source>
</evidence>
<comment type="pathway">
    <text evidence="1">Phospholipid metabolism; phosphatidylserine biosynthesis.</text>
</comment>
<dbReference type="GO" id="GO:0106245">
    <property type="term" value="F:L-serine-phosphatidylethanolamine phosphatidyltransferase activity"/>
    <property type="evidence" value="ECO:0007669"/>
    <property type="project" value="UniProtKB-UniRule"/>
</dbReference>
<name>A0A8S3KA80_9BILA</name>
<dbReference type="InterPro" id="IPR004277">
    <property type="entry name" value="PSS"/>
</dbReference>
<dbReference type="Proteomes" id="UP000681720">
    <property type="component" value="Unassembled WGS sequence"/>
</dbReference>
<comment type="catalytic activity">
    <reaction evidence="1">
        <text>a 1,2-diacyl-sn-glycero-3-phosphoethanolamine + L-serine = a 1,2-diacyl-sn-glycero-3-phospho-L-serine + ethanolamine</text>
        <dbReference type="Rhea" id="RHEA:27606"/>
        <dbReference type="ChEBI" id="CHEBI:33384"/>
        <dbReference type="ChEBI" id="CHEBI:57262"/>
        <dbReference type="ChEBI" id="CHEBI:57603"/>
        <dbReference type="ChEBI" id="CHEBI:64612"/>
        <dbReference type="EC" id="2.7.8.29"/>
    </reaction>
</comment>
<sequence length="37" mass="4173">MLIYILFQTVHDARQLLQNIDPKLGVPLPDKDYGGSC</sequence>
<dbReference type="AlphaFoldDB" id="A0A8S3KA80"/>
<dbReference type="Pfam" id="PF03034">
    <property type="entry name" value="PSS"/>
    <property type="match status" value="1"/>
</dbReference>
<feature type="non-terminal residue" evidence="2">
    <location>
        <position position="1"/>
    </location>
</feature>
<dbReference type="EMBL" id="CAJOBJ010382051">
    <property type="protein sequence ID" value="CAF5227766.1"/>
    <property type="molecule type" value="Genomic_DNA"/>
</dbReference>
<keyword evidence="1" id="KW-1208">Phospholipid metabolism</keyword>